<keyword evidence="5" id="KW-1185">Reference proteome</keyword>
<dbReference type="Proteomes" id="UP000199301">
    <property type="component" value="Unassembled WGS sequence"/>
</dbReference>
<dbReference type="InterPro" id="IPR035094">
    <property type="entry name" value="EgtD"/>
</dbReference>
<dbReference type="EMBL" id="FNKO01000001">
    <property type="protein sequence ID" value="SDQ34957.1"/>
    <property type="molecule type" value="Genomic_DNA"/>
</dbReference>
<keyword evidence="1 4" id="KW-0489">Methyltransferase</keyword>
<dbReference type="GO" id="GO:0032259">
    <property type="term" value="P:methylation"/>
    <property type="evidence" value="ECO:0007669"/>
    <property type="project" value="UniProtKB-KW"/>
</dbReference>
<dbReference type="GO" id="GO:0008168">
    <property type="term" value="F:methyltransferase activity"/>
    <property type="evidence" value="ECO:0007669"/>
    <property type="project" value="UniProtKB-KW"/>
</dbReference>
<dbReference type="InterPro" id="IPR051128">
    <property type="entry name" value="EgtD_Methyltrsf_superfamily"/>
</dbReference>
<gene>
    <name evidence="4" type="ORF">SAMN04489718_1426</name>
</gene>
<sequence length="323" mass="35955">MNAVEPLDHGSGTDATRELLADARAGLTDVPKWLPPKWFYDARGSELFERITELPEYYQTRAEYGILERHALDIVERTGVDTLVELGSGSSYKTRLLLDAMRKHGTPKRFVPSDVSRSALRGALAALSADYPELELRGIVGDFATTLAALPAEGERMIALLGGTIGNMPVEQRGGFLREVRGSLARGEWFLLGTDLVKDPSRLCRAYDDGAGVTAEFNRNVLHVLNRELGGNFPVEEFEHRARYERERERIVLTLRAGRAMRVWLRVPELAVDFAPGEEIETEMSAKFRRAGVEAELEAAGFELAEWYTDEAGDFAVSLARAR</sequence>
<name>A0A1H1A5M1_9ACTN</name>
<dbReference type="STRING" id="995062.SAMN04489718_1426"/>
<reference evidence="5" key="1">
    <citation type="submission" date="2016-10" db="EMBL/GenBank/DDBJ databases">
        <authorList>
            <person name="Varghese N."/>
            <person name="Submissions S."/>
        </authorList>
    </citation>
    <scope>NUCLEOTIDE SEQUENCE [LARGE SCALE GENOMIC DNA]</scope>
    <source>
        <strain evidence="5">DSM 45459</strain>
    </source>
</reference>
<dbReference type="PANTHER" id="PTHR43397">
    <property type="entry name" value="ERGOTHIONEINE BIOSYNTHESIS PROTEIN 1"/>
    <property type="match status" value="1"/>
</dbReference>
<evidence type="ECO:0000256" key="1">
    <source>
        <dbReference type="ARBA" id="ARBA00022603"/>
    </source>
</evidence>
<proteinExistence type="predicted"/>
<accession>A0A1H1A5M1</accession>
<dbReference type="Pfam" id="PF10017">
    <property type="entry name" value="Methyltransf_33"/>
    <property type="match status" value="1"/>
</dbReference>
<dbReference type="InterPro" id="IPR019257">
    <property type="entry name" value="MeTrfase_dom"/>
</dbReference>
<feature type="domain" description="Histidine-specific methyltransferase SAM-dependent" evidence="3">
    <location>
        <begin position="21"/>
        <end position="321"/>
    </location>
</feature>
<dbReference type="OrthoDB" id="5289726at2"/>
<evidence type="ECO:0000313" key="4">
    <source>
        <dbReference type="EMBL" id="SDQ34957.1"/>
    </source>
</evidence>
<dbReference type="SUPFAM" id="SSF53335">
    <property type="entry name" value="S-adenosyl-L-methionine-dependent methyltransferases"/>
    <property type="match status" value="1"/>
</dbReference>
<evidence type="ECO:0000313" key="5">
    <source>
        <dbReference type="Proteomes" id="UP000199301"/>
    </source>
</evidence>
<dbReference type="NCBIfam" id="TIGR03438">
    <property type="entry name" value="egtD_ergothio"/>
    <property type="match status" value="1"/>
</dbReference>
<evidence type="ECO:0000259" key="3">
    <source>
        <dbReference type="Pfam" id="PF10017"/>
    </source>
</evidence>
<dbReference type="PIRSF" id="PIRSF018005">
    <property type="entry name" value="UCP018005"/>
    <property type="match status" value="1"/>
</dbReference>
<dbReference type="InterPro" id="IPR017804">
    <property type="entry name" value="MeTrfase_EgtD-like"/>
</dbReference>
<dbReference type="InterPro" id="IPR029063">
    <property type="entry name" value="SAM-dependent_MTases_sf"/>
</dbReference>
<protein>
    <submittedName>
        <fullName evidence="4">L-histidine Nalpha-methyltransferase</fullName>
    </submittedName>
</protein>
<dbReference type="PANTHER" id="PTHR43397:SF1">
    <property type="entry name" value="ERGOTHIONEINE BIOSYNTHESIS PROTEIN 1"/>
    <property type="match status" value="1"/>
</dbReference>
<organism evidence="4 5">
    <name type="scientific">Actinopolyspora saharensis</name>
    <dbReference type="NCBI Taxonomy" id="995062"/>
    <lineage>
        <taxon>Bacteria</taxon>
        <taxon>Bacillati</taxon>
        <taxon>Actinomycetota</taxon>
        <taxon>Actinomycetes</taxon>
        <taxon>Actinopolysporales</taxon>
        <taxon>Actinopolysporaceae</taxon>
        <taxon>Actinopolyspora</taxon>
    </lineage>
</organism>
<dbReference type="Gene3D" id="3.40.50.150">
    <property type="entry name" value="Vaccinia Virus protein VP39"/>
    <property type="match status" value="1"/>
</dbReference>
<keyword evidence="2 4" id="KW-0808">Transferase</keyword>
<dbReference type="AlphaFoldDB" id="A0A1H1A5M1"/>
<dbReference type="RefSeq" id="WP_092521825.1">
    <property type="nucleotide sequence ID" value="NZ_FNKO01000001.1"/>
</dbReference>
<evidence type="ECO:0000256" key="2">
    <source>
        <dbReference type="ARBA" id="ARBA00022679"/>
    </source>
</evidence>